<dbReference type="RefSeq" id="WP_089383386.1">
    <property type="nucleotide sequence ID" value="NZ_FZNQ01000001.1"/>
</dbReference>
<keyword evidence="2" id="KW-1185">Reference proteome</keyword>
<protein>
    <submittedName>
        <fullName evidence="1">Uncharacterized protein</fullName>
    </submittedName>
</protein>
<evidence type="ECO:0000313" key="1">
    <source>
        <dbReference type="EMBL" id="SNR26003.1"/>
    </source>
</evidence>
<dbReference type="EMBL" id="FZNQ01000001">
    <property type="protein sequence ID" value="SNR26003.1"/>
    <property type="molecule type" value="Genomic_DNA"/>
</dbReference>
<organism evidence="1 2">
    <name type="scientific">Halorubrum vacuolatum</name>
    <name type="common">Natronobacterium vacuolatum</name>
    <dbReference type="NCBI Taxonomy" id="63740"/>
    <lineage>
        <taxon>Archaea</taxon>
        <taxon>Methanobacteriati</taxon>
        <taxon>Methanobacteriota</taxon>
        <taxon>Stenosarchaea group</taxon>
        <taxon>Halobacteria</taxon>
        <taxon>Halobacteriales</taxon>
        <taxon>Haloferacaceae</taxon>
        <taxon>Halorubrum</taxon>
    </lineage>
</organism>
<dbReference type="AlphaFoldDB" id="A0A238UXE5"/>
<accession>A0A238UXE5</accession>
<gene>
    <name evidence="1" type="ORF">SAMN06264855_101431</name>
</gene>
<sequence length="200" mass="23081">MFEDPRRYDDLEYLEAANALEQEYPEVARGLRIMLSEAERSAPNESELNEDTRQLLLVIRELDMAMLPADWAARIQREFDEVSSQYPELTEPEHVETCLETLVTRRFIGKGYDEDAEQQDKWYGPIRKIISGGHITFNTKKTDVPYHTTSSRIRPGDKWTPDLIKKASNKTGMHAADLTMEIGNMDATTQLYIPLLENKE</sequence>
<evidence type="ECO:0000313" key="2">
    <source>
        <dbReference type="Proteomes" id="UP000198397"/>
    </source>
</evidence>
<reference evidence="1 2" key="1">
    <citation type="submission" date="2017-06" db="EMBL/GenBank/DDBJ databases">
        <authorList>
            <person name="Kim H.J."/>
            <person name="Triplett B.A."/>
        </authorList>
    </citation>
    <scope>NUCLEOTIDE SEQUENCE [LARGE SCALE GENOMIC DNA]</scope>
    <source>
        <strain evidence="1 2">DSM 8800</strain>
    </source>
</reference>
<proteinExistence type="predicted"/>
<name>A0A238UXE5_HALVU</name>
<dbReference type="Proteomes" id="UP000198397">
    <property type="component" value="Unassembled WGS sequence"/>
</dbReference>